<comment type="caution">
    <text evidence="4">The sequence shown here is derived from an EMBL/GenBank/DDBJ whole genome shotgun (WGS) entry which is preliminary data.</text>
</comment>
<evidence type="ECO:0000256" key="2">
    <source>
        <dbReference type="SAM" id="Phobius"/>
    </source>
</evidence>
<feature type="transmembrane region" description="Helical" evidence="2">
    <location>
        <begin position="472"/>
        <end position="492"/>
    </location>
</feature>
<keyword evidence="2" id="KW-0812">Transmembrane</keyword>
<dbReference type="Proteomes" id="UP001465668">
    <property type="component" value="Unassembled WGS sequence"/>
</dbReference>
<evidence type="ECO:0000313" key="5">
    <source>
        <dbReference type="Proteomes" id="UP001465668"/>
    </source>
</evidence>
<feature type="region of interest" description="Disordered" evidence="1">
    <location>
        <begin position="178"/>
        <end position="248"/>
    </location>
</feature>
<feature type="chain" id="PRO_5047482994" evidence="3">
    <location>
        <begin position="25"/>
        <end position="860"/>
    </location>
</feature>
<accession>A0ABR2XJ18</accession>
<dbReference type="PANTHER" id="PTHR35043:SF8">
    <property type="entry name" value="DUF4220 DOMAIN-CONTAINING PROTEIN"/>
    <property type="match status" value="1"/>
</dbReference>
<protein>
    <submittedName>
        <fullName evidence="4">Uncharacterized protein</fullName>
    </submittedName>
</protein>
<evidence type="ECO:0000256" key="1">
    <source>
        <dbReference type="SAM" id="MobiDB-lite"/>
    </source>
</evidence>
<proteinExistence type="predicted"/>
<feature type="transmembrane region" description="Helical" evidence="2">
    <location>
        <begin position="599"/>
        <end position="623"/>
    </location>
</feature>
<feature type="transmembrane region" description="Helical" evidence="2">
    <location>
        <begin position="815"/>
        <end position="836"/>
    </location>
</feature>
<feature type="region of interest" description="Disordered" evidence="1">
    <location>
        <begin position="264"/>
        <end position="328"/>
    </location>
</feature>
<evidence type="ECO:0000256" key="3">
    <source>
        <dbReference type="SAM" id="SignalP"/>
    </source>
</evidence>
<evidence type="ECO:0000313" key="4">
    <source>
        <dbReference type="EMBL" id="KAK9773751.1"/>
    </source>
</evidence>
<feature type="compositionally biased region" description="Polar residues" evidence="1">
    <location>
        <begin position="182"/>
        <end position="204"/>
    </location>
</feature>
<organism evidence="4 5">
    <name type="scientific">Seiridium cardinale</name>
    <dbReference type="NCBI Taxonomy" id="138064"/>
    <lineage>
        <taxon>Eukaryota</taxon>
        <taxon>Fungi</taxon>
        <taxon>Dikarya</taxon>
        <taxon>Ascomycota</taxon>
        <taxon>Pezizomycotina</taxon>
        <taxon>Sordariomycetes</taxon>
        <taxon>Xylariomycetidae</taxon>
        <taxon>Amphisphaeriales</taxon>
        <taxon>Sporocadaceae</taxon>
        <taxon>Seiridium</taxon>
    </lineage>
</organism>
<reference evidence="4 5" key="1">
    <citation type="submission" date="2024-02" db="EMBL/GenBank/DDBJ databases">
        <title>First draft genome assembly of two strains of Seiridium cardinale.</title>
        <authorList>
            <person name="Emiliani G."/>
            <person name="Scali E."/>
        </authorList>
    </citation>
    <scope>NUCLEOTIDE SEQUENCE [LARGE SCALE GENOMIC DNA]</scope>
    <source>
        <strain evidence="4 5">BM-138-000479</strain>
    </source>
</reference>
<name>A0ABR2XJ18_9PEZI</name>
<feature type="compositionally biased region" description="Basic and acidic residues" evidence="1">
    <location>
        <begin position="291"/>
        <end position="316"/>
    </location>
</feature>
<keyword evidence="3" id="KW-0732">Signal</keyword>
<sequence>MQSQSIIFALTLQLFLVVSVPIDAQNATVRGSGELETRVGWHDGPTGRGTLALLYSCLITIFTCTWTVLHLNVPGLEDGLWTGIIRKTKWMAITILMPEFIFSKAICELRLALSDLHEFENMIRYNYKDTNRKDDLNWKIQSFNEQTEITWSWEVDYGNARFLYRLLGLPRLDNPAKPAAQEGNTKLTSVIVDSNTVPVESNPSDQKDSDGSKPPSEMPKEPRRPDTRRSQSAEHEEAVAEGVDFVPEGETVASKQALRIADARGSEAISAEGSGQKEEKPPEKNISSDGAEGKSREKVFLEKDRKDGENIRKEVTADDGADGDGEDNVQAESMSFTRVREMPRIRFRRLKKSRDSEKHNRPKILRFTHHVSRKWTLSHSYLANMGGLLYTKLYWEQDGVLKYCALTGAKLSRRYFWLEGSHPLKGLFLNDDEIADRSKADVLLRILSVLQISWLVLTSVTRGVTALPLTQLEIATLAFSLFAILTFAANWWKPKDISRPIQLQNLVSGLAYGEESVQEYDMELHAFDWTQSVFRRLLFPYQTKEDSRRIEDITRVPNDMIEMEGNVPLIFRLMAISALIFGAFHCLAWNFAFPSRAELILWRTSSIASAIVPIISLIASLYLNHLATAYVDRLLLSFLVDKLLNPLADCSPEYLKLLREPVFAYWSHDELRVLYSRPAGHRNFAEKPNEQEQESLKKKELWDVSESIHDMPIFLRDMSKLLKALEEVKKGKWNNSLLYKVSSCYLRMEYLYSTIIREVLDDYEQCYVKKKVPASSSDHHQTKYVKLIMDAWEPFREEREKLQEFRHKCEQVSTVLTICGGILYIITRVIILILLFTSLRDVPLGVYEQTPWTRFLPSFS</sequence>
<feature type="transmembrane region" description="Helical" evidence="2">
    <location>
        <begin position="569"/>
        <end position="593"/>
    </location>
</feature>
<feature type="compositionally biased region" description="Acidic residues" evidence="1">
    <location>
        <begin position="317"/>
        <end position="328"/>
    </location>
</feature>
<feature type="signal peptide" evidence="3">
    <location>
        <begin position="1"/>
        <end position="24"/>
    </location>
</feature>
<keyword evidence="5" id="KW-1185">Reference proteome</keyword>
<feature type="transmembrane region" description="Helical" evidence="2">
    <location>
        <begin position="442"/>
        <end position="460"/>
    </location>
</feature>
<feature type="transmembrane region" description="Helical" evidence="2">
    <location>
        <begin position="48"/>
        <end position="69"/>
    </location>
</feature>
<dbReference type="PANTHER" id="PTHR35043">
    <property type="entry name" value="TRANSCRIPTION FACTOR DOMAIN-CONTAINING PROTEIN"/>
    <property type="match status" value="1"/>
</dbReference>
<dbReference type="EMBL" id="JARVKM010000047">
    <property type="protein sequence ID" value="KAK9773751.1"/>
    <property type="molecule type" value="Genomic_DNA"/>
</dbReference>
<gene>
    <name evidence="4" type="ORF">SCAR479_09392</name>
</gene>
<keyword evidence="2" id="KW-1133">Transmembrane helix</keyword>
<feature type="compositionally biased region" description="Basic and acidic residues" evidence="1">
    <location>
        <begin position="218"/>
        <end position="238"/>
    </location>
</feature>
<keyword evidence="2" id="KW-0472">Membrane</keyword>